<reference evidence="3 4" key="1">
    <citation type="submission" date="2024-07" db="EMBL/GenBank/DDBJ databases">
        <title>Section-level genome sequencing and comparative genomics of Aspergillus sections Usti and Cavernicolus.</title>
        <authorList>
            <consortium name="Lawrence Berkeley National Laboratory"/>
            <person name="Nybo J.L."/>
            <person name="Vesth T.C."/>
            <person name="Theobald S."/>
            <person name="Frisvad J.C."/>
            <person name="Larsen T.O."/>
            <person name="Kjaerboelling I."/>
            <person name="Rothschild-Mancinelli K."/>
            <person name="Lyhne E.K."/>
            <person name="Kogle M.E."/>
            <person name="Barry K."/>
            <person name="Clum A."/>
            <person name="Na H."/>
            <person name="Ledsgaard L."/>
            <person name="Lin J."/>
            <person name="Lipzen A."/>
            <person name="Kuo A."/>
            <person name="Riley R."/>
            <person name="Mondo S."/>
            <person name="Labutti K."/>
            <person name="Haridas S."/>
            <person name="Pangalinan J."/>
            <person name="Salamov A.A."/>
            <person name="Simmons B.A."/>
            <person name="Magnuson J.K."/>
            <person name="Chen J."/>
            <person name="Drula E."/>
            <person name="Henrissat B."/>
            <person name="Wiebenga A."/>
            <person name="Lubbers R.J."/>
            <person name="Gomes A.C."/>
            <person name="Makela M.R."/>
            <person name="Stajich J."/>
            <person name="Grigoriev I.V."/>
            <person name="Mortensen U.H."/>
            <person name="De Vries R.P."/>
            <person name="Baker S.E."/>
            <person name="Andersen M.R."/>
        </authorList>
    </citation>
    <scope>NUCLEOTIDE SEQUENCE [LARGE SCALE GENOMIC DNA]</scope>
    <source>
        <strain evidence="3 4">CBS 123904</strain>
    </source>
</reference>
<comment type="similarity">
    <text evidence="1">Belongs to the trichodiene synthase family.</text>
</comment>
<sequence>MPLFMYRSDPPSSTSVLLYLFHYFLSFDGMEPLSAESFRRIVRSFLDEVDFHVHFEKPRQNVLDQAYSTLQSLPHWQAGWNNYIVVSYEVVRLMVPHLCDDAQAQITIKYALGLLIDDKPSLFVPGIQFSSGRLIQTDHVGYDYACAIFAAVDRLQEWYEPFIVSIIWKSWFQWMIFLPYETQETASLASVPSEHFINYTRHLTTVADSTSCVVFNNGSDAKEFVQLIPDMTAFVIEINDFLSFYKESIVGNDCYNVIIQRQRLHQETYEQVIQQSRDACLEIMKRLCSAPVSARMRELVRQFVAGYVKFYLGVTRYRLKELFSNKV</sequence>
<dbReference type="SUPFAM" id="SSF48576">
    <property type="entry name" value="Terpenoid synthases"/>
    <property type="match status" value="1"/>
</dbReference>
<protein>
    <submittedName>
        <fullName evidence="3">Isoprenoid synthase domain-containing protein</fullName>
    </submittedName>
</protein>
<dbReference type="Proteomes" id="UP001610446">
    <property type="component" value="Unassembled WGS sequence"/>
</dbReference>
<evidence type="ECO:0000313" key="3">
    <source>
        <dbReference type="EMBL" id="KAL2837582.1"/>
    </source>
</evidence>
<keyword evidence="4" id="KW-1185">Reference proteome</keyword>
<keyword evidence="2" id="KW-0456">Lyase</keyword>
<comment type="caution">
    <text evidence="3">The sequence shown here is derived from an EMBL/GenBank/DDBJ whole genome shotgun (WGS) entry which is preliminary data.</text>
</comment>
<organism evidence="3 4">
    <name type="scientific">Aspergillus pseudoustus</name>
    <dbReference type="NCBI Taxonomy" id="1810923"/>
    <lineage>
        <taxon>Eukaryota</taxon>
        <taxon>Fungi</taxon>
        <taxon>Dikarya</taxon>
        <taxon>Ascomycota</taxon>
        <taxon>Pezizomycotina</taxon>
        <taxon>Eurotiomycetes</taxon>
        <taxon>Eurotiomycetidae</taxon>
        <taxon>Eurotiales</taxon>
        <taxon>Aspergillaceae</taxon>
        <taxon>Aspergillus</taxon>
        <taxon>Aspergillus subgen. Nidulantes</taxon>
    </lineage>
</organism>
<dbReference type="InterPro" id="IPR008949">
    <property type="entry name" value="Isoprenoid_synthase_dom_sf"/>
</dbReference>
<evidence type="ECO:0000256" key="2">
    <source>
        <dbReference type="ARBA" id="ARBA00023239"/>
    </source>
</evidence>
<gene>
    <name evidence="3" type="ORF">BJY01DRAFT_251404</name>
</gene>
<dbReference type="InterPro" id="IPR024652">
    <property type="entry name" value="Trichodiene_synth"/>
</dbReference>
<evidence type="ECO:0000256" key="1">
    <source>
        <dbReference type="ARBA" id="ARBA00007946"/>
    </source>
</evidence>
<proteinExistence type="inferred from homology"/>
<dbReference type="Gene3D" id="1.10.600.10">
    <property type="entry name" value="Farnesyl Diphosphate Synthase"/>
    <property type="match status" value="1"/>
</dbReference>
<accession>A0ABR4JEP0</accession>
<dbReference type="EMBL" id="JBFXLU010000158">
    <property type="protein sequence ID" value="KAL2837582.1"/>
    <property type="molecule type" value="Genomic_DNA"/>
</dbReference>
<name>A0ABR4JEP0_9EURO</name>
<dbReference type="Pfam" id="PF06330">
    <property type="entry name" value="TRI5"/>
    <property type="match status" value="1"/>
</dbReference>
<evidence type="ECO:0000313" key="4">
    <source>
        <dbReference type="Proteomes" id="UP001610446"/>
    </source>
</evidence>